<dbReference type="RefSeq" id="WP_071903245.1">
    <property type="nucleotide sequence ID" value="NZ_MPIN01000013.1"/>
</dbReference>
<dbReference type="Proteomes" id="UP000182229">
    <property type="component" value="Unassembled WGS sequence"/>
</dbReference>
<evidence type="ECO:0000313" key="3">
    <source>
        <dbReference type="EMBL" id="OJH35671.1"/>
    </source>
</evidence>
<dbReference type="InterPro" id="IPR036641">
    <property type="entry name" value="HPT_dom_sf"/>
</dbReference>
<dbReference type="GO" id="GO:0004672">
    <property type="term" value="F:protein kinase activity"/>
    <property type="evidence" value="ECO:0007669"/>
    <property type="project" value="UniProtKB-ARBA"/>
</dbReference>
<reference evidence="3 4" key="2">
    <citation type="submission" date="2016-12" db="EMBL/GenBank/DDBJ databases">
        <title>Draft Genome Sequence of Cystobacter ferrugineus Strain Cbfe23.</title>
        <authorList>
            <person name="Akbar S."/>
            <person name="Dowd S.E."/>
            <person name="Stevens D.C."/>
        </authorList>
    </citation>
    <scope>NUCLEOTIDE SEQUENCE [LARGE SCALE GENOMIC DNA]</scope>
    <source>
        <strain evidence="3 4">Cbfe23</strain>
    </source>
</reference>
<dbReference type="OrthoDB" id="5519710at2"/>
<evidence type="ECO:0000256" key="1">
    <source>
        <dbReference type="PROSITE-ProRule" id="PRU00110"/>
    </source>
</evidence>
<dbReference type="InterPro" id="IPR008207">
    <property type="entry name" value="Sig_transdc_His_kin_Hpt_dom"/>
</dbReference>
<organism evidence="3 4">
    <name type="scientific">Cystobacter ferrugineus</name>
    <dbReference type="NCBI Taxonomy" id="83449"/>
    <lineage>
        <taxon>Bacteria</taxon>
        <taxon>Pseudomonadati</taxon>
        <taxon>Myxococcota</taxon>
        <taxon>Myxococcia</taxon>
        <taxon>Myxococcales</taxon>
        <taxon>Cystobacterineae</taxon>
        <taxon>Archangiaceae</taxon>
        <taxon>Cystobacter</taxon>
    </lineage>
</organism>
<dbReference type="Gene3D" id="1.20.120.160">
    <property type="entry name" value="HPT domain"/>
    <property type="match status" value="1"/>
</dbReference>
<keyword evidence="1" id="KW-0597">Phosphoprotein</keyword>
<feature type="modified residue" description="Phosphohistidine" evidence="1">
    <location>
        <position position="63"/>
    </location>
</feature>
<name>A0A1L9B093_9BACT</name>
<dbReference type="STRING" id="83449.BON30_37010"/>
<sequence length="121" mass="13233">MDDTPSVLDVEQISRLRELGQEDAGEMLRGMFERYLESVPPQLARMREALAEGNTAVLASEAHGLAGSSAVYALPRLRHFSLALETHARDQRLDEAGTLLDAVQRAFEEAGPLVMAELSTP</sequence>
<proteinExistence type="predicted"/>
<reference evidence="4" key="1">
    <citation type="submission" date="2016-11" db="EMBL/GenBank/DDBJ databases">
        <authorList>
            <person name="Shukria A."/>
            <person name="Stevens D.C."/>
        </authorList>
    </citation>
    <scope>NUCLEOTIDE SEQUENCE [LARGE SCALE GENOMIC DNA]</scope>
    <source>
        <strain evidence="4">Cbfe23</strain>
    </source>
</reference>
<comment type="caution">
    <text evidence="3">The sequence shown here is derived from an EMBL/GenBank/DDBJ whole genome shotgun (WGS) entry which is preliminary data.</text>
</comment>
<dbReference type="PROSITE" id="PS50894">
    <property type="entry name" value="HPT"/>
    <property type="match status" value="1"/>
</dbReference>
<dbReference type="AlphaFoldDB" id="A0A1L9B093"/>
<dbReference type="EMBL" id="MPIN01000013">
    <property type="protein sequence ID" value="OJH35671.1"/>
    <property type="molecule type" value="Genomic_DNA"/>
</dbReference>
<evidence type="ECO:0000313" key="4">
    <source>
        <dbReference type="Proteomes" id="UP000182229"/>
    </source>
</evidence>
<evidence type="ECO:0000259" key="2">
    <source>
        <dbReference type="PROSITE" id="PS50894"/>
    </source>
</evidence>
<dbReference type="SUPFAM" id="SSF47226">
    <property type="entry name" value="Histidine-containing phosphotransfer domain, HPT domain"/>
    <property type="match status" value="1"/>
</dbReference>
<dbReference type="GO" id="GO:0000160">
    <property type="term" value="P:phosphorelay signal transduction system"/>
    <property type="evidence" value="ECO:0007669"/>
    <property type="project" value="InterPro"/>
</dbReference>
<protein>
    <recommendedName>
        <fullName evidence="2">HPt domain-containing protein</fullName>
    </recommendedName>
</protein>
<dbReference type="Pfam" id="PF01627">
    <property type="entry name" value="Hpt"/>
    <property type="match status" value="1"/>
</dbReference>
<keyword evidence="4" id="KW-1185">Reference proteome</keyword>
<accession>A0A1L9B093</accession>
<feature type="domain" description="HPt" evidence="2">
    <location>
        <begin position="24"/>
        <end position="117"/>
    </location>
</feature>
<gene>
    <name evidence="3" type="ORF">BON30_37010</name>
</gene>